<dbReference type="SUPFAM" id="SSF55874">
    <property type="entry name" value="ATPase domain of HSP90 chaperone/DNA topoisomerase II/histidine kinase"/>
    <property type="match status" value="1"/>
</dbReference>
<dbReference type="Proteomes" id="UP000245711">
    <property type="component" value="Chromosome"/>
</dbReference>
<accession>A0A2S2BRS1</accession>
<dbReference type="SMART" id="SM00388">
    <property type="entry name" value="HisKA"/>
    <property type="match status" value="1"/>
</dbReference>
<dbReference type="AlphaFoldDB" id="A0A2S2BRS1"/>
<reference evidence="13 14" key="1">
    <citation type="submission" date="2017-05" db="EMBL/GenBank/DDBJ databases">
        <title>Isolation of Rhodococcus sp. S2-17 biodegrading of BP-3.</title>
        <authorList>
            <person name="Lee Y."/>
            <person name="Kim K.H."/>
            <person name="Chun B.H."/>
            <person name="Jung H.S."/>
            <person name="Jeon C.O."/>
        </authorList>
    </citation>
    <scope>NUCLEOTIDE SEQUENCE [LARGE SCALE GENOMIC DNA]</scope>
    <source>
        <strain evidence="13 14">S2-17</strain>
    </source>
</reference>
<evidence type="ECO:0000256" key="10">
    <source>
        <dbReference type="ARBA" id="ARBA00023136"/>
    </source>
</evidence>
<keyword evidence="4" id="KW-0597">Phosphoprotein</keyword>
<evidence type="ECO:0000313" key="14">
    <source>
        <dbReference type="Proteomes" id="UP000245711"/>
    </source>
</evidence>
<evidence type="ECO:0000313" key="13">
    <source>
        <dbReference type="EMBL" id="AWK71292.1"/>
    </source>
</evidence>
<sequence length="455" mass="47852">MKRSFSLRTRVAAATALGATIIVVALGILVALAINRNNLSQLDRRLETASDVLVPNAATAGLFLGALGDKGAFAITIRSAGGDTVLVSTPTRLPPLEPGWESVDVNGTKYRAFTATTPFLGTRISLAVPYSEAQDVTTEQQRQVALVGVLAVAAASGLGWLFGGRAVRPLVDLTGRIVRRDPELTPASSGVREADELASAAESMLRDVAEAQDATTAALATARDFAAVSAHELRTPLTAMRTDLEVLTTHQLTAAQQHEIFRDLIRAQGRVESTLSDLERLARGELSTDQDFVDCDLVDICDLAADDAMRHHPGLQVTVDAVPLTVRGMPGGLRLTLDNAITNAVRHGGATAVRITLRAVDDATVITVDDNGSGVPDAERTQVFERFHRGTNATSSGSGLGLALVAQQAALHGGRAHFEDSPLGGARLVVELHSADAHPMPHLPAQNATSPASPR</sequence>
<evidence type="ECO:0000256" key="2">
    <source>
        <dbReference type="ARBA" id="ARBA00004236"/>
    </source>
</evidence>
<dbReference type="SMART" id="SM00387">
    <property type="entry name" value="HATPase_c"/>
    <property type="match status" value="1"/>
</dbReference>
<name>A0A2S2BRS1_9NOCA</name>
<dbReference type="PANTHER" id="PTHR45436">
    <property type="entry name" value="SENSOR HISTIDINE KINASE YKOH"/>
    <property type="match status" value="1"/>
</dbReference>
<dbReference type="InterPro" id="IPR003594">
    <property type="entry name" value="HATPase_dom"/>
</dbReference>
<feature type="domain" description="Histidine kinase" evidence="12">
    <location>
        <begin position="228"/>
        <end position="436"/>
    </location>
</feature>
<dbReference type="Gene3D" id="3.30.565.10">
    <property type="entry name" value="Histidine kinase-like ATPase, C-terminal domain"/>
    <property type="match status" value="1"/>
</dbReference>
<keyword evidence="6 11" id="KW-0812">Transmembrane</keyword>
<dbReference type="Pfam" id="PF00512">
    <property type="entry name" value="HisKA"/>
    <property type="match status" value="1"/>
</dbReference>
<dbReference type="EMBL" id="CP021354">
    <property type="protein sequence ID" value="AWK71292.1"/>
    <property type="molecule type" value="Genomic_DNA"/>
</dbReference>
<dbReference type="InterPro" id="IPR004358">
    <property type="entry name" value="Sig_transdc_His_kin-like_C"/>
</dbReference>
<dbReference type="InterPro" id="IPR036097">
    <property type="entry name" value="HisK_dim/P_sf"/>
</dbReference>
<feature type="transmembrane region" description="Helical" evidence="11">
    <location>
        <begin position="12"/>
        <end position="34"/>
    </location>
</feature>
<evidence type="ECO:0000256" key="6">
    <source>
        <dbReference type="ARBA" id="ARBA00022692"/>
    </source>
</evidence>
<keyword evidence="7 13" id="KW-0418">Kinase</keyword>
<keyword evidence="9" id="KW-0902">Two-component regulatory system</keyword>
<protein>
    <recommendedName>
        <fullName evidence="3">histidine kinase</fullName>
        <ecNumber evidence="3">2.7.13.3</ecNumber>
    </recommendedName>
</protein>
<dbReference type="InterPro" id="IPR050428">
    <property type="entry name" value="TCS_sensor_his_kinase"/>
</dbReference>
<dbReference type="PRINTS" id="PR00344">
    <property type="entry name" value="BCTRLSENSOR"/>
</dbReference>
<keyword evidence="8 11" id="KW-1133">Transmembrane helix</keyword>
<evidence type="ECO:0000256" key="8">
    <source>
        <dbReference type="ARBA" id="ARBA00022989"/>
    </source>
</evidence>
<comment type="catalytic activity">
    <reaction evidence="1">
        <text>ATP + protein L-histidine = ADP + protein N-phospho-L-histidine.</text>
        <dbReference type="EC" id="2.7.13.3"/>
    </reaction>
</comment>
<evidence type="ECO:0000256" key="4">
    <source>
        <dbReference type="ARBA" id="ARBA00022553"/>
    </source>
</evidence>
<evidence type="ECO:0000256" key="9">
    <source>
        <dbReference type="ARBA" id="ARBA00023012"/>
    </source>
</evidence>
<dbReference type="Pfam" id="PF02518">
    <property type="entry name" value="HATPase_c"/>
    <property type="match status" value="1"/>
</dbReference>
<dbReference type="GO" id="GO:0005886">
    <property type="term" value="C:plasma membrane"/>
    <property type="evidence" value="ECO:0007669"/>
    <property type="project" value="UniProtKB-SubCell"/>
</dbReference>
<evidence type="ECO:0000256" key="11">
    <source>
        <dbReference type="SAM" id="Phobius"/>
    </source>
</evidence>
<keyword evidence="5" id="KW-0808">Transferase</keyword>
<dbReference type="SUPFAM" id="SSF47384">
    <property type="entry name" value="Homodimeric domain of signal transducing histidine kinase"/>
    <property type="match status" value="1"/>
</dbReference>
<dbReference type="InterPro" id="IPR036890">
    <property type="entry name" value="HATPase_C_sf"/>
</dbReference>
<dbReference type="RefSeq" id="WP_109327433.1">
    <property type="nucleotide sequence ID" value="NZ_CP021354.1"/>
</dbReference>
<dbReference type="InterPro" id="IPR005467">
    <property type="entry name" value="His_kinase_dom"/>
</dbReference>
<dbReference type="PANTHER" id="PTHR45436:SF5">
    <property type="entry name" value="SENSOR HISTIDINE KINASE TRCS"/>
    <property type="match status" value="1"/>
</dbReference>
<organism evidence="13 14">
    <name type="scientific">Rhodococcus oxybenzonivorans</name>
    <dbReference type="NCBI Taxonomy" id="1990687"/>
    <lineage>
        <taxon>Bacteria</taxon>
        <taxon>Bacillati</taxon>
        <taxon>Actinomycetota</taxon>
        <taxon>Actinomycetes</taxon>
        <taxon>Mycobacteriales</taxon>
        <taxon>Nocardiaceae</taxon>
        <taxon>Rhodococcus</taxon>
    </lineage>
</organism>
<dbReference type="CDD" id="cd00075">
    <property type="entry name" value="HATPase"/>
    <property type="match status" value="1"/>
</dbReference>
<dbReference type="Gene3D" id="1.10.287.130">
    <property type="match status" value="1"/>
</dbReference>
<feature type="transmembrane region" description="Helical" evidence="11">
    <location>
        <begin position="144"/>
        <end position="163"/>
    </location>
</feature>
<dbReference type="OrthoDB" id="5241347at2"/>
<evidence type="ECO:0000259" key="12">
    <source>
        <dbReference type="PROSITE" id="PS50109"/>
    </source>
</evidence>
<keyword evidence="14" id="KW-1185">Reference proteome</keyword>
<dbReference type="CDD" id="cd00082">
    <property type="entry name" value="HisKA"/>
    <property type="match status" value="1"/>
</dbReference>
<comment type="subcellular location">
    <subcellularLocation>
        <location evidence="2">Cell membrane</location>
    </subcellularLocation>
</comment>
<evidence type="ECO:0000256" key="1">
    <source>
        <dbReference type="ARBA" id="ARBA00000085"/>
    </source>
</evidence>
<dbReference type="InterPro" id="IPR003661">
    <property type="entry name" value="HisK_dim/P_dom"/>
</dbReference>
<dbReference type="PROSITE" id="PS50109">
    <property type="entry name" value="HIS_KIN"/>
    <property type="match status" value="1"/>
</dbReference>
<evidence type="ECO:0000256" key="7">
    <source>
        <dbReference type="ARBA" id="ARBA00022777"/>
    </source>
</evidence>
<dbReference type="EC" id="2.7.13.3" evidence="3"/>
<evidence type="ECO:0000256" key="5">
    <source>
        <dbReference type="ARBA" id="ARBA00022679"/>
    </source>
</evidence>
<keyword evidence="10 11" id="KW-0472">Membrane</keyword>
<gene>
    <name evidence="13" type="ORF">CBI38_06580</name>
</gene>
<proteinExistence type="predicted"/>
<evidence type="ECO:0000256" key="3">
    <source>
        <dbReference type="ARBA" id="ARBA00012438"/>
    </source>
</evidence>
<dbReference type="KEGG" id="roz:CBI38_06580"/>
<dbReference type="GO" id="GO:0000155">
    <property type="term" value="F:phosphorelay sensor kinase activity"/>
    <property type="evidence" value="ECO:0007669"/>
    <property type="project" value="InterPro"/>
</dbReference>